<feature type="compositionally biased region" description="Basic and acidic residues" evidence="1">
    <location>
        <begin position="1"/>
        <end position="12"/>
    </location>
</feature>
<dbReference type="Pfam" id="PF24756">
    <property type="entry name" value="THD_CWZF3-5-7"/>
    <property type="match status" value="2"/>
</dbReference>
<dbReference type="Proteomes" id="UP001396334">
    <property type="component" value="Unassembled WGS sequence"/>
</dbReference>
<evidence type="ECO:0000313" key="4">
    <source>
        <dbReference type="Proteomes" id="UP001396334"/>
    </source>
</evidence>
<evidence type="ECO:0000259" key="2">
    <source>
        <dbReference type="Pfam" id="PF24756"/>
    </source>
</evidence>
<gene>
    <name evidence="3" type="ORF">V6N11_015991</name>
</gene>
<feature type="compositionally biased region" description="Basic and acidic residues" evidence="1">
    <location>
        <begin position="122"/>
        <end position="133"/>
    </location>
</feature>
<protein>
    <recommendedName>
        <fullName evidence="2">CWZF3/5/7 THD domain-containing protein</fullName>
    </recommendedName>
</protein>
<evidence type="ECO:0000256" key="1">
    <source>
        <dbReference type="SAM" id="MobiDB-lite"/>
    </source>
</evidence>
<feature type="region of interest" description="Disordered" evidence="1">
    <location>
        <begin position="1"/>
        <end position="69"/>
    </location>
</feature>
<dbReference type="InterPro" id="IPR056406">
    <property type="entry name" value="THD_CWZF3/5/7"/>
</dbReference>
<dbReference type="PANTHER" id="PTHR46524">
    <property type="entry name" value="CW-TYPE ZINC FINGER"/>
    <property type="match status" value="1"/>
</dbReference>
<keyword evidence="4" id="KW-1185">Reference proteome</keyword>
<feature type="compositionally biased region" description="Basic and acidic residues" evidence="1">
    <location>
        <begin position="36"/>
        <end position="52"/>
    </location>
</feature>
<proteinExistence type="predicted"/>
<evidence type="ECO:0000313" key="3">
    <source>
        <dbReference type="EMBL" id="KAK9040855.1"/>
    </source>
</evidence>
<feature type="domain" description="CWZF3/5/7 THD" evidence="2">
    <location>
        <begin position="256"/>
        <end position="393"/>
    </location>
</feature>
<organism evidence="3 4">
    <name type="scientific">Hibiscus sabdariffa</name>
    <name type="common">roselle</name>
    <dbReference type="NCBI Taxonomy" id="183260"/>
    <lineage>
        <taxon>Eukaryota</taxon>
        <taxon>Viridiplantae</taxon>
        <taxon>Streptophyta</taxon>
        <taxon>Embryophyta</taxon>
        <taxon>Tracheophyta</taxon>
        <taxon>Spermatophyta</taxon>
        <taxon>Magnoliopsida</taxon>
        <taxon>eudicotyledons</taxon>
        <taxon>Gunneridae</taxon>
        <taxon>Pentapetalae</taxon>
        <taxon>rosids</taxon>
        <taxon>malvids</taxon>
        <taxon>Malvales</taxon>
        <taxon>Malvaceae</taxon>
        <taxon>Malvoideae</taxon>
        <taxon>Hibiscus</taxon>
    </lineage>
</organism>
<feature type="region of interest" description="Disordered" evidence="1">
    <location>
        <begin position="109"/>
        <end position="136"/>
    </location>
</feature>
<dbReference type="PANTHER" id="PTHR46524:SF7">
    <property type="entry name" value="CW-TYPE ZINC FINGER"/>
    <property type="match status" value="1"/>
</dbReference>
<feature type="domain" description="CWZF3/5/7 THD" evidence="2">
    <location>
        <begin position="128"/>
        <end position="242"/>
    </location>
</feature>
<reference evidence="3 4" key="1">
    <citation type="journal article" date="2024" name="G3 (Bethesda)">
        <title>Genome assembly of Hibiscus sabdariffa L. provides insights into metabolisms of medicinal natural products.</title>
        <authorList>
            <person name="Kim T."/>
        </authorList>
    </citation>
    <scope>NUCLEOTIDE SEQUENCE [LARGE SCALE GENOMIC DNA]</scope>
    <source>
        <strain evidence="3">TK-2024</strain>
        <tissue evidence="3">Old leaves</tissue>
    </source>
</reference>
<feature type="compositionally biased region" description="Basic and acidic residues" evidence="1">
    <location>
        <begin position="20"/>
        <end position="29"/>
    </location>
</feature>
<name>A0ABR2TTR9_9ROSI</name>
<dbReference type="EMBL" id="JBBPBN010000004">
    <property type="protein sequence ID" value="KAK9040855.1"/>
    <property type="molecule type" value="Genomic_DNA"/>
</dbReference>
<dbReference type="InterPro" id="IPR055300">
    <property type="entry name" value="CWZF3/5/7"/>
</dbReference>
<sequence>MDGRNKFQDRPGLESNESVNRFDGDKEAFGKLSGESCKRENHSNVGRSDAKPDATGGSTMKQDLLQDRNGEKYKKRFNFEKYDHAEIASGRGNSLSLPPAGGTQNKMLTGCPCPVSGSQKGNRADRSQADDALKNSGSNVESTALYFQAALKFLHSASLIESGKSESNKHGEMIQSVQMYSSTAKLCEFCAHEYERLKDVASASLAYKCMEVACMRVIYSSHANASRDRHELQTTLQMVPPGNCVKPVIVLAAYLLASKQAKFIMVVVFRLGESPSSSASDVDNLNHPTTADKVAFPKGLSSPQVAGNHVISARNRPSFVRLLNFRPSIAQTKCDNLQAQDMNHAMEASRKSQSAFTAANFSLGGAECGEAITSVKKALDYNFQDVEGVLRLFGDILRKIPEQKATCACSFYHRYCYFLSSSTKKHSTLVGSVSAALSWNIPMTNEEELKEYKKNGLVQNYSGRYPSKHKHIISDSQFGIWKVLLFVGEIVQVQHLNVDREAGNWLTVASNYVPGPQLFA</sequence>
<comment type="caution">
    <text evidence="3">The sequence shown here is derived from an EMBL/GenBank/DDBJ whole genome shotgun (WGS) entry which is preliminary data.</text>
</comment>
<accession>A0ABR2TTR9</accession>